<dbReference type="Gene3D" id="3.10.450.50">
    <property type="match status" value="1"/>
</dbReference>
<dbReference type="InterPro" id="IPR032710">
    <property type="entry name" value="NTF2-like_dom_sf"/>
</dbReference>
<evidence type="ECO:0000313" key="3">
    <source>
        <dbReference type="Proteomes" id="UP000661918"/>
    </source>
</evidence>
<comment type="caution">
    <text evidence="2">The sequence shown here is derived from an EMBL/GenBank/DDBJ whole genome shotgun (WGS) entry which is preliminary data.</text>
</comment>
<dbReference type="Proteomes" id="UP000661918">
    <property type="component" value="Unassembled WGS sequence"/>
</dbReference>
<sequence length="163" mass="17597">MGPGGATPPALSPIHQFFTPPDKVRGLTLACPAGMVCWGMSTTEEFMAALQQAESSQDPAPLVALHAEEVTLQNLTQKTWQGTDGAQAFWSAYLSDFETIRSEFTNHSEHGGLGVMEWTATGRLKGGRPIEYRGVSLIEIKDGKVAAFRTYYDSAAFVTPAQS</sequence>
<organism evidence="2 3">
    <name type="scientific">Deinococcus aerophilus</name>
    <dbReference type="NCBI Taxonomy" id="522488"/>
    <lineage>
        <taxon>Bacteria</taxon>
        <taxon>Thermotogati</taxon>
        <taxon>Deinococcota</taxon>
        <taxon>Deinococci</taxon>
        <taxon>Deinococcales</taxon>
        <taxon>Deinococcaceae</taxon>
        <taxon>Deinococcus</taxon>
    </lineage>
</organism>
<evidence type="ECO:0000259" key="1">
    <source>
        <dbReference type="Pfam" id="PF12680"/>
    </source>
</evidence>
<dbReference type="EMBL" id="BMOM01000034">
    <property type="protein sequence ID" value="GGM19043.1"/>
    <property type="molecule type" value="Genomic_DNA"/>
</dbReference>
<dbReference type="Pfam" id="PF12680">
    <property type="entry name" value="SnoaL_2"/>
    <property type="match status" value="1"/>
</dbReference>
<dbReference type="InterPro" id="IPR037401">
    <property type="entry name" value="SnoaL-like"/>
</dbReference>
<evidence type="ECO:0000313" key="2">
    <source>
        <dbReference type="EMBL" id="GGM19043.1"/>
    </source>
</evidence>
<dbReference type="SUPFAM" id="SSF54427">
    <property type="entry name" value="NTF2-like"/>
    <property type="match status" value="1"/>
</dbReference>
<accession>A0ABQ2GZN0</accession>
<gene>
    <name evidence="2" type="ORF">GCM10010841_28980</name>
</gene>
<reference evidence="3" key="1">
    <citation type="journal article" date="2019" name="Int. J. Syst. Evol. Microbiol.">
        <title>The Global Catalogue of Microorganisms (GCM) 10K type strain sequencing project: providing services to taxonomists for standard genome sequencing and annotation.</title>
        <authorList>
            <consortium name="The Broad Institute Genomics Platform"/>
            <consortium name="The Broad Institute Genome Sequencing Center for Infectious Disease"/>
            <person name="Wu L."/>
            <person name="Ma J."/>
        </authorList>
    </citation>
    <scope>NUCLEOTIDE SEQUENCE [LARGE SCALE GENOMIC DNA]</scope>
    <source>
        <strain evidence="3">JCM 15443</strain>
    </source>
</reference>
<protein>
    <recommendedName>
        <fullName evidence="1">SnoaL-like domain-containing protein</fullName>
    </recommendedName>
</protein>
<feature type="domain" description="SnoaL-like" evidence="1">
    <location>
        <begin position="52"/>
        <end position="147"/>
    </location>
</feature>
<name>A0ABQ2GZN0_9DEIO</name>
<keyword evidence="3" id="KW-1185">Reference proteome</keyword>
<proteinExistence type="predicted"/>